<comment type="caution">
    <text evidence="1">The sequence shown here is derived from an EMBL/GenBank/DDBJ whole genome shotgun (WGS) entry which is preliminary data.</text>
</comment>
<dbReference type="AlphaFoldDB" id="A0A428SEX8"/>
<gene>
    <name evidence="1" type="ORF">CDV31_016077</name>
</gene>
<organism evidence="1 2">
    <name type="scientific">Fusarium ambrosium</name>
    <dbReference type="NCBI Taxonomy" id="131363"/>
    <lineage>
        <taxon>Eukaryota</taxon>
        <taxon>Fungi</taxon>
        <taxon>Dikarya</taxon>
        <taxon>Ascomycota</taxon>
        <taxon>Pezizomycotina</taxon>
        <taxon>Sordariomycetes</taxon>
        <taxon>Hypocreomycetidae</taxon>
        <taxon>Hypocreales</taxon>
        <taxon>Nectriaceae</taxon>
        <taxon>Fusarium</taxon>
        <taxon>Fusarium solani species complex</taxon>
    </lineage>
</organism>
<dbReference type="EMBL" id="NIZV01000478">
    <property type="protein sequence ID" value="RSL88335.1"/>
    <property type="molecule type" value="Genomic_DNA"/>
</dbReference>
<evidence type="ECO:0000313" key="2">
    <source>
        <dbReference type="Proteomes" id="UP000288429"/>
    </source>
</evidence>
<sequence length="181" mass="20618">MLDEILAQCYANDGRYLKSDTRVFFFLVLAVSSRIGQVSQANLSSQAEAYFRSAVSDIRSGDVWRHLGFAIRHFFDLAHRPSMEEDEFHDILCTLTRTLYCLESALLQHNSQPVKGGASTCRSTAEESREYCRGLDEWFVRWKEFLETVPDDDDDGVSRYANIVALTRRPPSSFSPYTALA</sequence>
<protein>
    <submittedName>
        <fullName evidence="1">Uncharacterized protein</fullName>
    </submittedName>
</protein>
<dbReference type="Proteomes" id="UP000288429">
    <property type="component" value="Unassembled WGS sequence"/>
</dbReference>
<proteinExistence type="predicted"/>
<name>A0A428SEX8_9HYPO</name>
<evidence type="ECO:0000313" key="1">
    <source>
        <dbReference type="EMBL" id="RSL88335.1"/>
    </source>
</evidence>
<keyword evidence="2" id="KW-1185">Reference proteome</keyword>
<reference evidence="1 2" key="1">
    <citation type="submission" date="2017-06" db="EMBL/GenBank/DDBJ databases">
        <title>Cmopartive genomic analysis of Ambrosia Fusariam Clade fungi.</title>
        <authorList>
            <person name="Stajich J.E."/>
            <person name="Carrillo J."/>
            <person name="Kijimoto T."/>
            <person name="Eskalen A."/>
            <person name="O'Donnell K."/>
            <person name="Kasson M."/>
        </authorList>
    </citation>
    <scope>NUCLEOTIDE SEQUENCE [LARGE SCALE GENOMIC DNA]</scope>
    <source>
        <strain evidence="1 2">NRRL 20438</strain>
    </source>
</reference>
<accession>A0A428SEX8</accession>